<comment type="caution">
    <text evidence="1">The sequence shown here is derived from an EMBL/GenBank/DDBJ whole genome shotgun (WGS) entry which is preliminary data.</text>
</comment>
<organism evidence="1 2">
    <name type="scientific">Clostridium innocuum</name>
    <dbReference type="NCBI Taxonomy" id="1522"/>
    <lineage>
        <taxon>Bacteria</taxon>
        <taxon>Bacillati</taxon>
        <taxon>Bacillota</taxon>
        <taxon>Clostridia</taxon>
        <taxon>Eubacteriales</taxon>
        <taxon>Clostridiaceae</taxon>
        <taxon>Clostridium</taxon>
    </lineage>
</organism>
<reference evidence="1" key="1">
    <citation type="journal article" date="2019" name="Nat. Med.">
        <title>A library of human gut bacterial isolates paired with longitudinal multiomics data enables mechanistic microbiome research.</title>
        <authorList>
            <person name="Poyet M."/>
            <person name="Groussin M."/>
            <person name="Gibbons S.M."/>
            <person name="Avila-Pacheco J."/>
            <person name="Jiang X."/>
            <person name="Kearney S.M."/>
            <person name="Perrotta A.R."/>
            <person name="Berdy B."/>
            <person name="Zhao S."/>
            <person name="Lieberman T.D."/>
            <person name="Swanson P.K."/>
            <person name="Smith M."/>
            <person name="Roesemann S."/>
            <person name="Alexander J.E."/>
            <person name="Rich S.A."/>
            <person name="Livny J."/>
            <person name="Vlamakis H."/>
            <person name="Clish C."/>
            <person name="Bullock K."/>
            <person name="Deik A."/>
            <person name="Scott J."/>
            <person name="Pierce K.A."/>
            <person name="Xavier R.J."/>
            <person name="Alm E.J."/>
        </authorList>
    </citation>
    <scope>NUCLEOTIDE SEQUENCE</scope>
    <source>
        <strain evidence="1">BIOML-A12</strain>
    </source>
</reference>
<evidence type="ECO:0000313" key="1">
    <source>
        <dbReference type="EMBL" id="MZH58023.1"/>
    </source>
</evidence>
<protein>
    <submittedName>
        <fullName evidence="1">Uncharacterized protein</fullName>
    </submittedName>
</protein>
<proteinExistence type="predicted"/>
<name>A0AB36BC96_CLOIN</name>
<dbReference type="EMBL" id="WWTN01000051">
    <property type="protein sequence ID" value="MZH58023.1"/>
    <property type="molecule type" value="Genomic_DNA"/>
</dbReference>
<gene>
    <name evidence="1" type="ORF">GT664_20230</name>
</gene>
<dbReference type="RefSeq" id="WP_100933593.1">
    <property type="nucleotide sequence ID" value="NZ_JADNBI010000008.1"/>
</dbReference>
<evidence type="ECO:0000313" key="2">
    <source>
        <dbReference type="Proteomes" id="UP000604383"/>
    </source>
</evidence>
<dbReference type="Proteomes" id="UP000604383">
    <property type="component" value="Unassembled WGS sequence"/>
</dbReference>
<accession>A0AB36BC96</accession>
<dbReference type="AlphaFoldDB" id="A0AB36BC96"/>
<sequence length="60" mass="7009">MKTTFYLALDDGERSMIICSLNRLRNSLLKQGKYTDAVDDILVKIISAKKKKFKMFYTED</sequence>